<dbReference type="AlphaFoldDB" id="A0A6N7W0M2"/>
<protein>
    <submittedName>
        <fullName evidence="1">Gamma-glutamyltransferase family protein</fullName>
    </submittedName>
</protein>
<dbReference type="Gene3D" id="3.60.20.40">
    <property type="match status" value="1"/>
</dbReference>
<dbReference type="SUPFAM" id="SSF56235">
    <property type="entry name" value="N-terminal nucleophile aminohydrolases (Ntn hydrolases)"/>
    <property type="match status" value="1"/>
</dbReference>
<dbReference type="PANTHER" id="PTHR43881">
    <property type="entry name" value="GAMMA-GLUTAMYLTRANSPEPTIDASE (AFU_ORTHOLOGUE AFUA_4G13580)"/>
    <property type="match status" value="1"/>
</dbReference>
<dbReference type="GO" id="GO:0016740">
    <property type="term" value="F:transferase activity"/>
    <property type="evidence" value="ECO:0007669"/>
    <property type="project" value="UniProtKB-KW"/>
</dbReference>
<reference evidence="1 2" key="1">
    <citation type="submission" date="2019-08" db="EMBL/GenBank/DDBJ databases">
        <title>In-depth cultivation of the pig gut microbiome towards novel bacterial diversity and tailored functional studies.</title>
        <authorList>
            <person name="Wylensek D."/>
            <person name="Hitch T.C.A."/>
            <person name="Clavel T."/>
        </authorList>
    </citation>
    <scope>NUCLEOTIDE SEQUENCE [LARGE SCALE GENOMIC DNA]</scope>
    <source>
        <strain evidence="1 2">WCA-389-WT-5B</strain>
    </source>
</reference>
<dbReference type="RefSeq" id="WP_154487982.1">
    <property type="nucleotide sequence ID" value="NZ_VULN01000006.1"/>
</dbReference>
<dbReference type="Gene3D" id="1.10.246.130">
    <property type="match status" value="1"/>
</dbReference>
<dbReference type="InterPro" id="IPR029055">
    <property type="entry name" value="Ntn_hydrolases_N"/>
</dbReference>
<sequence length="535" mass="58733">MDYNLSSYPYPSRRRVILARRGMVCTGQPLAAQAGLRMLLQGGNAVDAALATAICLTVVEPDCNGLGSDAFALVWIKDRLYGLNGSGPAPALLTRDKVLAAGYTEMPQRGWIPVTVPGAVSAWAELHRRFGRLPFAKLFEPAIEYARDGFPVSPIAGKLWKAAETTFAPFRDDPAFAGFFSTFLPTGSAPEVGETVAFPDHARTLERLAQTGGEAFYRGELADKIDQFSRATGGYLRKEDLAGYRAQWVDPIRTDYRGYDVWEIPPNGHGITALMALNIMKGFHLEERETLDSYHKQIEAMKLAFSDARHYVADPRFMHARVEDLLSQDYADQRRSLIGDRALEPRWGKPFSGGTVYLCTADGEGNMVSFIQSNFRGFGSGMVIPGTGIALNDRGNNFSLDPAMDNCLAPGKKPYHTIIPGFLTKDGKAVGPFGVMGGFMQPQGHLQVILNSLDFHMNPQAALDAPRWQWIEGKKVEVEAQVDPAIIEGLRARGHEIVVKQDRSTFGRGQIIWRREDGTLVGATEGRTDGTVAAY</sequence>
<dbReference type="Proteomes" id="UP000441455">
    <property type="component" value="Unassembled WGS sequence"/>
</dbReference>
<dbReference type="EMBL" id="VULN01000006">
    <property type="protein sequence ID" value="MSS82002.1"/>
    <property type="molecule type" value="Genomic_DNA"/>
</dbReference>
<dbReference type="Pfam" id="PF01019">
    <property type="entry name" value="G_glu_transpept"/>
    <property type="match status" value="1"/>
</dbReference>
<evidence type="ECO:0000313" key="2">
    <source>
        <dbReference type="Proteomes" id="UP000441455"/>
    </source>
</evidence>
<dbReference type="OrthoDB" id="9781342at2"/>
<keyword evidence="1" id="KW-0808">Transferase</keyword>
<organism evidence="1 2">
    <name type="scientific">Acidaminococcus fermentans</name>
    <dbReference type="NCBI Taxonomy" id="905"/>
    <lineage>
        <taxon>Bacteria</taxon>
        <taxon>Bacillati</taxon>
        <taxon>Bacillota</taxon>
        <taxon>Negativicutes</taxon>
        <taxon>Acidaminococcales</taxon>
        <taxon>Acidaminococcaceae</taxon>
        <taxon>Acidaminococcus</taxon>
    </lineage>
</organism>
<dbReference type="InterPro" id="IPR043138">
    <property type="entry name" value="GGT_lsub"/>
</dbReference>
<name>A0A6N7W0M2_ACIFE</name>
<comment type="caution">
    <text evidence="1">The sequence shown here is derived from an EMBL/GenBank/DDBJ whole genome shotgun (WGS) entry which is preliminary data.</text>
</comment>
<dbReference type="PANTHER" id="PTHR43881:SF1">
    <property type="entry name" value="GAMMA-GLUTAMYLTRANSPEPTIDASE (AFU_ORTHOLOGUE AFUA_4G13580)"/>
    <property type="match status" value="1"/>
</dbReference>
<proteinExistence type="predicted"/>
<dbReference type="InterPro" id="IPR043137">
    <property type="entry name" value="GGT_ssub_C"/>
</dbReference>
<evidence type="ECO:0000313" key="1">
    <source>
        <dbReference type="EMBL" id="MSS82002.1"/>
    </source>
</evidence>
<gene>
    <name evidence="1" type="ORF">FX155_05255</name>
</gene>
<dbReference type="InterPro" id="IPR052896">
    <property type="entry name" value="GGT-like_enzyme"/>
</dbReference>
<accession>A0A6N7W0M2</accession>
<dbReference type="PRINTS" id="PR01210">
    <property type="entry name" value="GGTRANSPTASE"/>
</dbReference>